<accession>A0A0S2W4G8</accession>
<dbReference type="InterPro" id="IPR009057">
    <property type="entry name" value="Homeodomain-like_sf"/>
</dbReference>
<dbReference type="GO" id="GO:0000976">
    <property type="term" value="F:transcription cis-regulatory region binding"/>
    <property type="evidence" value="ECO:0007669"/>
    <property type="project" value="TreeGrafter"/>
</dbReference>
<dbReference type="PROSITE" id="PS50977">
    <property type="entry name" value="HTH_TETR_2"/>
    <property type="match status" value="1"/>
</dbReference>
<evidence type="ECO:0000259" key="3">
    <source>
        <dbReference type="PROSITE" id="PS50977"/>
    </source>
</evidence>
<dbReference type="GO" id="GO:0003700">
    <property type="term" value="F:DNA-binding transcription factor activity"/>
    <property type="evidence" value="ECO:0007669"/>
    <property type="project" value="TreeGrafter"/>
</dbReference>
<protein>
    <submittedName>
        <fullName evidence="4">Transcriptional regulator, TetRNA family</fullName>
    </submittedName>
</protein>
<dbReference type="PANTHER" id="PTHR30055:SF226">
    <property type="entry name" value="HTH-TYPE TRANSCRIPTIONAL REGULATOR PKSA"/>
    <property type="match status" value="1"/>
</dbReference>
<dbReference type="PROSITE" id="PS01081">
    <property type="entry name" value="HTH_TETR_1"/>
    <property type="match status" value="1"/>
</dbReference>
<reference evidence="4 5" key="1">
    <citation type="journal article" date="2015" name="Nat. Commun.">
        <title>Production of butyrate from lysine and the Amadori product fructoselysine by a human gut commensal.</title>
        <authorList>
            <person name="Bui T.P."/>
            <person name="Ritari J."/>
            <person name="Boeren S."/>
            <person name="de Waard P."/>
            <person name="Plugge C.M."/>
            <person name="de Vos W.M."/>
        </authorList>
    </citation>
    <scope>NUCLEOTIDE SEQUENCE [LARGE SCALE GENOMIC DNA]</scope>
    <source>
        <strain evidence="4 5">AF211</strain>
    </source>
</reference>
<keyword evidence="5" id="KW-1185">Reference proteome</keyword>
<dbReference type="InterPro" id="IPR023772">
    <property type="entry name" value="DNA-bd_HTH_TetR-type_CS"/>
</dbReference>
<reference evidence="5" key="2">
    <citation type="submission" date="2015-04" db="EMBL/GenBank/DDBJ databases">
        <title>A butyrogenic pathway from the amino acid lysine in a human gut commensal.</title>
        <authorList>
            <person name="de Vos W.M."/>
            <person name="Bui N.T.P."/>
            <person name="Plugge C.M."/>
            <person name="Ritari J."/>
        </authorList>
    </citation>
    <scope>NUCLEOTIDE SEQUENCE [LARGE SCALE GENOMIC DNA]</scope>
    <source>
        <strain evidence="5">AF211</strain>
    </source>
</reference>
<dbReference type="Gene3D" id="1.10.357.10">
    <property type="entry name" value="Tetracycline Repressor, domain 2"/>
    <property type="match status" value="1"/>
</dbReference>
<evidence type="ECO:0000256" key="1">
    <source>
        <dbReference type="ARBA" id="ARBA00023125"/>
    </source>
</evidence>
<dbReference type="PATRIC" id="fig|1297617.4.peg.1968"/>
<dbReference type="InterPro" id="IPR050109">
    <property type="entry name" value="HTH-type_TetR-like_transc_reg"/>
</dbReference>
<evidence type="ECO:0000313" key="4">
    <source>
        <dbReference type="EMBL" id="ALP94298.1"/>
    </source>
</evidence>
<dbReference type="PANTHER" id="PTHR30055">
    <property type="entry name" value="HTH-TYPE TRANSCRIPTIONAL REGULATOR RUTR"/>
    <property type="match status" value="1"/>
</dbReference>
<dbReference type="SUPFAM" id="SSF46689">
    <property type="entry name" value="Homeodomain-like"/>
    <property type="match status" value="1"/>
</dbReference>
<dbReference type="STRING" id="1297617.IB211_01907"/>
<feature type="domain" description="HTH tetR-type" evidence="3">
    <location>
        <begin position="21"/>
        <end position="81"/>
    </location>
</feature>
<dbReference type="Pfam" id="PF00440">
    <property type="entry name" value="TetR_N"/>
    <property type="match status" value="1"/>
</dbReference>
<feature type="DNA-binding region" description="H-T-H motif" evidence="2">
    <location>
        <begin position="44"/>
        <end position="63"/>
    </location>
</feature>
<organism evidence="4 5">
    <name type="scientific">Intestinimonas butyriciproducens</name>
    <dbReference type="NCBI Taxonomy" id="1297617"/>
    <lineage>
        <taxon>Bacteria</taxon>
        <taxon>Bacillati</taxon>
        <taxon>Bacillota</taxon>
        <taxon>Clostridia</taxon>
        <taxon>Eubacteriales</taxon>
        <taxon>Intestinimonas</taxon>
    </lineage>
</organism>
<dbReference type="PRINTS" id="PR00455">
    <property type="entry name" value="HTHTETR"/>
</dbReference>
<sequence length="220" mass="25168">MYYNIVIYHCYTENRMEERMPATLEKIYQAALTEFLEKGFQGASLRQIVKNAGVTTGAFYGYFSSKEALFASIVEPHAAALMGRFMEAQTSFAELPEQEQPEHMGQESSACVHWMVDYICGHREPVKLLLCKAEGTSYEHFVHNMVEVEVEYTLQYMEVLRRLGREVPELSQSLCHIIASGMMGGIFEIVVHDMPREQALRDVDQLRDFYTAGWLKLMGG</sequence>
<dbReference type="Proteomes" id="UP000064844">
    <property type="component" value="Chromosome"/>
</dbReference>
<dbReference type="InterPro" id="IPR001647">
    <property type="entry name" value="HTH_TetR"/>
</dbReference>
<name>A0A0S2W4G8_9FIRM</name>
<dbReference type="KEGG" id="ibu:IB211_01907"/>
<evidence type="ECO:0000256" key="2">
    <source>
        <dbReference type="PROSITE-ProRule" id="PRU00335"/>
    </source>
</evidence>
<keyword evidence="1 2" id="KW-0238">DNA-binding</keyword>
<dbReference type="AlphaFoldDB" id="A0A0S2W4G8"/>
<gene>
    <name evidence="4" type="ORF">IB211_01907</name>
</gene>
<dbReference type="EMBL" id="CP011307">
    <property type="protein sequence ID" value="ALP94298.1"/>
    <property type="molecule type" value="Genomic_DNA"/>
</dbReference>
<evidence type="ECO:0000313" key="5">
    <source>
        <dbReference type="Proteomes" id="UP000064844"/>
    </source>
</evidence>
<proteinExistence type="predicted"/>